<keyword evidence="3 5" id="KW-0658">Purine biosynthesis</keyword>
<dbReference type="InterPro" id="IPR016185">
    <property type="entry name" value="PreATP-grasp_dom_sf"/>
</dbReference>
<keyword evidence="2 5" id="KW-0547">Nucleotide-binding</keyword>
<dbReference type="InterPro" id="IPR040686">
    <property type="entry name" value="PurK_C"/>
</dbReference>
<dbReference type="InterPro" id="IPR005875">
    <property type="entry name" value="PurK"/>
</dbReference>
<protein>
    <recommendedName>
        <fullName evidence="5 6">N5-carboxyaminoimidazole ribonucleotide synthase</fullName>
        <shortName evidence="5 6">N5-CAIR synthase</shortName>
        <ecNumber evidence="5 6">6.3.4.18</ecNumber>
    </recommendedName>
    <alternativeName>
        <fullName evidence="5 6">5-(carboxyamino)imidazole ribonucleotide synthetase</fullName>
    </alternativeName>
</protein>
<dbReference type="FunFam" id="3.30.1490.20:FF:000015">
    <property type="entry name" value="N5-carboxyaminoimidazole ribonucleotide synthase"/>
    <property type="match status" value="1"/>
</dbReference>
<keyword evidence="4 5" id="KW-0067">ATP-binding</keyword>
<dbReference type="Gene3D" id="3.40.50.20">
    <property type="match status" value="1"/>
</dbReference>
<feature type="binding site" evidence="5">
    <location>
        <position position="107"/>
    </location>
    <ligand>
        <name>ATP</name>
        <dbReference type="ChEBI" id="CHEBI:30616"/>
    </ligand>
</feature>
<dbReference type="Pfam" id="PF17769">
    <property type="entry name" value="PurK_C"/>
    <property type="match status" value="1"/>
</dbReference>
<dbReference type="OMA" id="ITFDHEH"/>
<comment type="function">
    <text evidence="5">Catalyzes the ATP-dependent conversion of 5-aminoimidazole ribonucleotide (AIR) and HCO(3)(-) to N5-carboxyaminoimidazole ribonucleotide (N5-CAIR).</text>
</comment>
<feature type="domain" description="ATP-grasp" evidence="7">
    <location>
        <begin position="111"/>
        <end position="296"/>
    </location>
</feature>
<dbReference type="Pfam" id="PF02222">
    <property type="entry name" value="ATP-grasp"/>
    <property type="match status" value="1"/>
</dbReference>
<comment type="catalytic activity">
    <reaction evidence="5 6">
        <text>5-amino-1-(5-phospho-beta-D-ribosyl)imidazole + hydrogencarbonate + ATP = 5-carboxyamino-1-(5-phospho-D-ribosyl)imidazole + ADP + phosphate + 2 H(+)</text>
        <dbReference type="Rhea" id="RHEA:19317"/>
        <dbReference type="ChEBI" id="CHEBI:15378"/>
        <dbReference type="ChEBI" id="CHEBI:17544"/>
        <dbReference type="ChEBI" id="CHEBI:30616"/>
        <dbReference type="ChEBI" id="CHEBI:43474"/>
        <dbReference type="ChEBI" id="CHEBI:58730"/>
        <dbReference type="ChEBI" id="CHEBI:137981"/>
        <dbReference type="ChEBI" id="CHEBI:456216"/>
        <dbReference type="EC" id="6.3.4.18"/>
    </reaction>
</comment>
<feature type="binding site" evidence="5">
    <location>
        <begin position="182"/>
        <end position="185"/>
    </location>
    <ligand>
        <name>ATP</name>
        <dbReference type="ChEBI" id="CHEBI:30616"/>
    </ligand>
</feature>
<dbReference type="NCBIfam" id="TIGR01161">
    <property type="entry name" value="purK"/>
    <property type="match status" value="1"/>
</dbReference>
<dbReference type="EC" id="6.3.4.18" evidence="5 6"/>
<dbReference type="InterPro" id="IPR013815">
    <property type="entry name" value="ATP_grasp_subdomain_1"/>
</dbReference>
<dbReference type="PANTHER" id="PTHR11609">
    <property type="entry name" value="PURINE BIOSYNTHESIS PROTEIN 6/7, PUR6/7"/>
    <property type="match status" value="1"/>
</dbReference>
<organism evidence="8 9">
    <name type="scientific">Ruegeria pomeroyi</name>
    <dbReference type="NCBI Taxonomy" id="89184"/>
    <lineage>
        <taxon>Bacteria</taxon>
        <taxon>Pseudomonadati</taxon>
        <taxon>Pseudomonadota</taxon>
        <taxon>Alphaproteobacteria</taxon>
        <taxon>Rhodobacterales</taxon>
        <taxon>Roseobacteraceae</taxon>
        <taxon>Ruegeria</taxon>
    </lineage>
</organism>
<dbReference type="NCBIfam" id="NF004675">
    <property type="entry name" value="PRK06019.1-1"/>
    <property type="match status" value="1"/>
</dbReference>
<evidence type="ECO:0000256" key="1">
    <source>
        <dbReference type="ARBA" id="ARBA00022598"/>
    </source>
</evidence>
<dbReference type="SUPFAM" id="SSF51246">
    <property type="entry name" value="Rudiment single hybrid motif"/>
    <property type="match status" value="1"/>
</dbReference>
<gene>
    <name evidence="5 6" type="primary">purK</name>
    <name evidence="8" type="ORF">HW564_12650</name>
</gene>
<dbReference type="GO" id="GO:0004638">
    <property type="term" value="F:phosphoribosylaminoimidazole carboxylase activity"/>
    <property type="evidence" value="ECO:0007669"/>
    <property type="project" value="InterPro"/>
</dbReference>
<keyword evidence="1 5" id="KW-0436">Ligase</keyword>
<dbReference type="InterPro" id="IPR003135">
    <property type="entry name" value="ATP-grasp_carboxylate-amine"/>
</dbReference>
<dbReference type="AlphaFoldDB" id="A0A850LI38"/>
<evidence type="ECO:0000256" key="2">
    <source>
        <dbReference type="ARBA" id="ARBA00022741"/>
    </source>
</evidence>
<dbReference type="Proteomes" id="UP000565723">
    <property type="component" value="Unassembled WGS sequence"/>
</dbReference>
<dbReference type="SUPFAM" id="SSF52440">
    <property type="entry name" value="PreATP-grasp domain"/>
    <property type="match status" value="1"/>
</dbReference>
<comment type="caution">
    <text evidence="8">The sequence shown here is derived from an EMBL/GenBank/DDBJ whole genome shotgun (WGS) entry which is preliminary data.</text>
</comment>
<dbReference type="RefSeq" id="WP_011046641.1">
    <property type="nucleotide sequence ID" value="NZ_CP076685.1"/>
</dbReference>
<dbReference type="GO" id="GO:0005829">
    <property type="term" value="C:cytosol"/>
    <property type="evidence" value="ECO:0007669"/>
    <property type="project" value="TreeGrafter"/>
</dbReference>
<dbReference type="UniPathway" id="UPA00074">
    <property type="reaction ID" value="UER00942"/>
</dbReference>
<dbReference type="NCBIfam" id="NF004676">
    <property type="entry name" value="PRK06019.1-2"/>
    <property type="match status" value="1"/>
</dbReference>
<dbReference type="InterPro" id="IPR011761">
    <property type="entry name" value="ATP-grasp"/>
</dbReference>
<comment type="similarity">
    <text evidence="5 6">Belongs to the PurK/PurT family.</text>
</comment>
<evidence type="ECO:0000256" key="6">
    <source>
        <dbReference type="RuleBase" id="RU361200"/>
    </source>
</evidence>
<feature type="binding site" evidence="5">
    <location>
        <position position="147"/>
    </location>
    <ligand>
        <name>ATP</name>
        <dbReference type="ChEBI" id="CHEBI:30616"/>
    </ligand>
</feature>
<evidence type="ECO:0000313" key="8">
    <source>
        <dbReference type="EMBL" id="NVK97774.1"/>
    </source>
</evidence>
<feature type="binding site" evidence="5">
    <location>
        <position position="190"/>
    </location>
    <ligand>
        <name>ATP</name>
        <dbReference type="ChEBI" id="CHEBI:30616"/>
    </ligand>
</feature>
<dbReference type="SUPFAM" id="SSF56059">
    <property type="entry name" value="Glutathione synthetase ATP-binding domain-like"/>
    <property type="match status" value="1"/>
</dbReference>
<dbReference type="GO" id="GO:0006189">
    <property type="term" value="P:'de novo' IMP biosynthetic process"/>
    <property type="evidence" value="ECO:0007669"/>
    <property type="project" value="UniProtKB-UniRule"/>
</dbReference>
<accession>A0A850LI38</accession>
<dbReference type="PANTHER" id="PTHR11609:SF5">
    <property type="entry name" value="PHOSPHORIBOSYLAMINOIMIDAZOLE CARBOXYLASE"/>
    <property type="match status" value="1"/>
</dbReference>
<evidence type="ECO:0000256" key="5">
    <source>
        <dbReference type="HAMAP-Rule" id="MF_01928"/>
    </source>
</evidence>
<sequence length="357" mass="38226">MSEALKPGARIGILGGGQLGRMLSVAAARLGFVTHIYEPGANPPAGQVADRVTTAGYDDAEALAQFAASVDVITYEFENIPTEALDILEAHRPIRPEREALRVSQDRLTEKSFLRDLGLMTAPFADVTDLESLEAAIAEIGTPAILKTRRFGYDGKGQARLKAPGDAAAALADMAGAPAILEGFVQFSHEVSVIAARGLDGQVACFDPGENVHRDGILHTTTVPARLSAAQRTDAVLLAARILNALDYVGVMGVELFVTPAGLIVNEIAPRVHNSGHWTQNGCAVDQFEQHIRAVAGWPLGDGQRHTDVVMENLIGADMDRIPELARERDLALHLYGKAEAKPGRKMGHVNRMKRNG</sequence>
<feature type="binding site" evidence="5">
    <location>
        <position position="213"/>
    </location>
    <ligand>
        <name>ATP</name>
        <dbReference type="ChEBI" id="CHEBI:30616"/>
    </ligand>
</feature>
<dbReference type="FunFam" id="3.40.50.20:FF:000016">
    <property type="entry name" value="N5-carboxyaminoimidazole ribonucleotide synthase"/>
    <property type="match status" value="1"/>
</dbReference>
<dbReference type="GO" id="GO:0005524">
    <property type="term" value="F:ATP binding"/>
    <property type="evidence" value="ECO:0007669"/>
    <property type="project" value="UniProtKB-UniRule"/>
</dbReference>
<comment type="function">
    <text evidence="6">Catalyzes the ATP-dependent conversion of 5-aminoimidazole ribonucleotide (AIR) and HCO(3)- to N5-carboxyaminoimidazole ribonucleotide (N5-CAIR).</text>
</comment>
<evidence type="ECO:0000313" key="9">
    <source>
        <dbReference type="Proteomes" id="UP000565723"/>
    </source>
</evidence>
<dbReference type="PROSITE" id="PS50975">
    <property type="entry name" value="ATP_GRASP"/>
    <property type="match status" value="1"/>
</dbReference>
<dbReference type="Gene3D" id="3.30.1490.20">
    <property type="entry name" value="ATP-grasp fold, A domain"/>
    <property type="match status" value="1"/>
</dbReference>
<dbReference type="InterPro" id="IPR011054">
    <property type="entry name" value="Rudment_hybrid_motif"/>
</dbReference>
<dbReference type="EMBL" id="JABXIY010000032">
    <property type="protein sequence ID" value="NVK97774.1"/>
    <property type="molecule type" value="Genomic_DNA"/>
</dbReference>
<feature type="binding site" evidence="5">
    <location>
        <begin position="266"/>
        <end position="267"/>
    </location>
    <ligand>
        <name>ATP</name>
        <dbReference type="ChEBI" id="CHEBI:30616"/>
    </ligand>
</feature>
<evidence type="ECO:0000256" key="4">
    <source>
        <dbReference type="ARBA" id="ARBA00022840"/>
    </source>
</evidence>
<proteinExistence type="inferred from homology"/>
<name>A0A850LI38_9RHOB</name>
<dbReference type="InterPro" id="IPR054350">
    <property type="entry name" value="PurT/PurK_preATP-grasp"/>
</dbReference>
<dbReference type="Gene3D" id="3.30.470.20">
    <property type="entry name" value="ATP-grasp fold, B domain"/>
    <property type="match status" value="1"/>
</dbReference>
<reference evidence="8 9" key="1">
    <citation type="journal article" date="2020" name="Proc. Natl. Acad. Sci. U.S.A.">
        <title>Ecological drivers of bacterial community assembly in synthetic phycospheres.</title>
        <authorList>
            <person name="Fu H."/>
            <person name="Uchimiya M."/>
            <person name="Gore J."/>
            <person name="Moran M.A."/>
        </authorList>
    </citation>
    <scope>NUCLEOTIDE SEQUENCE [LARGE SCALE GENOMIC DNA]</scope>
    <source>
        <strain evidence="8">HF-Din03</strain>
    </source>
</reference>
<dbReference type="HAMAP" id="MF_01928">
    <property type="entry name" value="PurK"/>
    <property type="match status" value="1"/>
</dbReference>
<dbReference type="GO" id="GO:0046872">
    <property type="term" value="F:metal ion binding"/>
    <property type="evidence" value="ECO:0007669"/>
    <property type="project" value="InterPro"/>
</dbReference>
<dbReference type="Pfam" id="PF22660">
    <property type="entry name" value="RS_preATP-grasp-like"/>
    <property type="match status" value="1"/>
</dbReference>
<dbReference type="NCBIfam" id="NF004679">
    <property type="entry name" value="PRK06019.1-5"/>
    <property type="match status" value="1"/>
</dbReference>
<comment type="subunit">
    <text evidence="5 6">Homodimer.</text>
</comment>
<evidence type="ECO:0000256" key="3">
    <source>
        <dbReference type="ARBA" id="ARBA00022755"/>
    </source>
</evidence>
<dbReference type="GO" id="GO:0034028">
    <property type="term" value="F:5-(carboxyamino)imidazole ribonucleotide synthase activity"/>
    <property type="evidence" value="ECO:0007669"/>
    <property type="project" value="UniProtKB-UniRule"/>
</dbReference>
<feature type="binding site" evidence="5">
    <location>
        <begin position="152"/>
        <end position="158"/>
    </location>
    <ligand>
        <name>ATP</name>
        <dbReference type="ChEBI" id="CHEBI:30616"/>
    </ligand>
</feature>
<comment type="pathway">
    <text evidence="5 6">Purine metabolism; IMP biosynthesis via de novo pathway; 5-amino-1-(5-phospho-D-ribosyl)imidazole-4-carboxylate from 5-amino-1-(5-phospho-D-ribosyl)imidazole (N5-CAIR route): step 1/2.</text>
</comment>
<evidence type="ECO:0000259" key="7">
    <source>
        <dbReference type="PROSITE" id="PS50975"/>
    </source>
</evidence>